<evidence type="ECO:0000256" key="13">
    <source>
        <dbReference type="ARBA" id="ARBA00047685"/>
    </source>
</evidence>
<comment type="catalytic activity">
    <reaction evidence="13">
        <text>5,6-dihydrothymine + NAD(+) = thymine + NADH + H(+)</text>
        <dbReference type="Rhea" id="RHEA:28791"/>
        <dbReference type="ChEBI" id="CHEBI:15378"/>
        <dbReference type="ChEBI" id="CHEBI:17821"/>
        <dbReference type="ChEBI" id="CHEBI:27468"/>
        <dbReference type="ChEBI" id="CHEBI:57540"/>
        <dbReference type="ChEBI" id="CHEBI:57945"/>
        <dbReference type="EC" id="1.3.1.1"/>
    </reaction>
</comment>
<evidence type="ECO:0000256" key="16">
    <source>
        <dbReference type="ARBA" id="ARBA00049714"/>
    </source>
</evidence>
<dbReference type="NCBIfam" id="NF006183">
    <property type="entry name" value="PRK08318.1"/>
    <property type="match status" value="1"/>
</dbReference>
<dbReference type="InterPro" id="IPR017896">
    <property type="entry name" value="4Fe4S_Fe-S-bd"/>
</dbReference>
<evidence type="ECO:0000256" key="9">
    <source>
        <dbReference type="ARBA" id="ARBA00023004"/>
    </source>
</evidence>
<dbReference type="PROSITE" id="PS51379">
    <property type="entry name" value="4FE4S_FER_2"/>
    <property type="match status" value="2"/>
</dbReference>
<evidence type="ECO:0000256" key="8">
    <source>
        <dbReference type="ARBA" id="ARBA00023002"/>
    </source>
</evidence>
<keyword evidence="5" id="KW-0285">Flavoprotein</keyword>
<comment type="catalytic activity">
    <reaction evidence="14">
        <text>5,6-dihydrouracil + NAD(+) = uracil + NADH + H(+)</text>
        <dbReference type="Rhea" id="RHEA:20189"/>
        <dbReference type="ChEBI" id="CHEBI:15378"/>
        <dbReference type="ChEBI" id="CHEBI:15901"/>
        <dbReference type="ChEBI" id="CHEBI:17568"/>
        <dbReference type="ChEBI" id="CHEBI:57540"/>
        <dbReference type="ChEBI" id="CHEBI:57945"/>
        <dbReference type="EC" id="1.3.1.1"/>
    </reaction>
</comment>
<evidence type="ECO:0000256" key="2">
    <source>
        <dbReference type="ARBA" id="ARBA00004725"/>
    </source>
</evidence>
<evidence type="ECO:0000256" key="7">
    <source>
        <dbReference type="ARBA" id="ARBA00022723"/>
    </source>
</evidence>
<comment type="function">
    <text evidence="15">Involved in pyrimidine base degradation. Catalyzes physiologically the reduction of uracil to 5,6-dihydrouracil (DHU) by using NADH as a specific cosubstrate. It also catalyzes the reverse reaction and the reduction of thymine to 5,6-dihydrothymine (DHT).</text>
</comment>
<evidence type="ECO:0000256" key="17">
    <source>
        <dbReference type="ARBA" id="ARBA00049728"/>
    </source>
</evidence>
<dbReference type="PANTHER" id="PTHR43073:SF2">
    <property type="entry name" value="DIHYDROPYRIMIDINE DEHYDROGENASE [NADP(+)]"/>
    <property type="match status" value="1"/>
</dbReference>
<comment type="pathway">
    <text evidence="2">Pyrimidine metabolism; UMP biosynthesis via de novo pathway.</text>
</comment>
<proteinExistence type="inferred from homology"/>
<dbReference type="FunFam" id="3.20.20.70:FF:000027">
    <property type="entry name" value="Dihydropyrimidine dehydrogenase [NADP(+)]"/>
    <property type="match status" value="1"/>
</dbReference>
<comment type="similarity">
    <text evidence="4">Belongs to the dihydropyrimidine dehydrogenase family.</text>
</comment>
<dbReference type="RefSeq" id="WP_183862277.1">
    <property type="nucleotide sequence ID" value="NZ_JACHFH010000027.1"/>
</dbReference>
<evidence type="ECO:0000313" key="20">
    <source>
        <dbReference type="Proteomes" id="UP000559117"/>
    </source>
</evidence>
<dbReference type="Pfam" id="PF01180">
    <property type="entry name" value="DHO_dh"/>
    <property type="match status" value="1"/>
</dbReference>
<sequence>MNKKIDLSIDFCGIHCENPFLLSSSCIVGNEEMSARALQSGWAGLVFKTIGFYHPEEVSPRFDIVDKEATSFIGFRNLEQISDHSLEENLTALKNLKKRFPNKVIISSIMGQSEQEWQELARLSEAVGVDIIECNFSCPQMAAEAMGADVGVNPELVAKYCAATRRGTKLPILAKMTPNITDMTIPAIAAIQNGADGLAAINTIKSITNIDYKKKILPSVAGKSCISGYSGKAVKPIALRFVSDMANCLQLKNVPISGIGGIETWQDALEFILLGSQTVQVTTSVMQYGYRIVEDMIDGLAEYMRENNINALNELVGASLVNLVSSQELERDSIVYPYFASEKCVGCGRCYIACQDAGHQAIDWEHKKRQPSLITDKCVGCHLCRLVCPTEAIGISQRQKKAV</sequence>
<evidence type="ECO:0000256" key="1">
    <source>
        <dbReference type="ARBA" id="ARBA00001917"/>
    </source>
</evidence>
<dbReference type="GO" id="GO:0005737">
    <property type="term" value="C:cytoplasm"/>
    <property type="evidence" value="ECO:0007669"/>
    <property type="project" value="InterPro"/>
</dbReference>
<keyword evidence="20" id="KW-1185">Reference proteome</keyword>
<dbReference type="EMBL" id="JACHFH010000027">
    <property type="protein sequence ID" value="MBB5336909.1"/>
    <property type="molecule type" value="Genomic_DNA"/>
</dbReference>
<evidence type="ECO:0000256" key="12">
    <source>
        <dbReference type="ARBA" id="ARBA00032722"/>
    </source>
</evidence>
<evidence type="ECO:0000259" key="18">
    <source>
        <dbReference type="PROSITE" id="PS51379"/>
    </source>
</evidence>
<evidence type="ECO:0000256" key="11">
    <source>
        <dbReference type="ARBA" id="ARBA00030119"/>
    </source>
</evidence>
<dbReference type="InterPro" id="IPR005720">
    <property type="entry name" value="Dihydroorotate_DH_cat"/>
</dbReference>
<dbReference type="EC" id="1.3.1.1" evidence="17"/>
<comment type="caution">
    <text evidence="19">The sequence shown here is derived from an EMBL/GenBank/DDBJ whole genome shotgun (WGS) entry which is preliminary data.</text>
</comment>
<evidence type="ECO:0000256" key="3">
    <source>
        <dbReference type="ARBA" id="ARBA00008008"/>
    </source>
</evidence>
<dbReference type="InterPro" id="IPR013785">
    <property type="entry name" value="Aldolase_TIM"/>
</dbReference>
<dbReference type="GO" id="GO:0046872">
    <property type="term" value="F:metal ion binding"/>
    <property type="evidence" value="ECO:0007669"/>
    <property type="project" value="UniProtKB-KW"/>
</dbReference>
<keyword evidence="8 19" id="KW-0560">Oxidoreductase</keyword>
<dbReference type="SUPFAM" id="SSF54862">
    <property type="entry name" value="4Fe-4S ferredoxins"/>
    <property type="match status" value="1"/>
</dbReference>
<evidence type="ECO:0000256" key="4">
    <source>
        <dbReference type="ARBA" id="ARBA00010804"/>
    </source>
</evidence>
<protein>
    <recommendedName>
        <fullName evidence="17">dihydrouracil dehydrogenase (NAD(+))</fullName>
        <ecNumber evidence="17">1.3.1.1</ecNumber>
    </recommendedName>
    <alternativeName>
        <fullName evidence="12">Dihydrothymine dehydrogenase</fullName>
    </alternativeName>
    <alternativeName>
        <fullName evidence="11">Dihydrouracil dehydrogenase</fullName>
    </alternativeName>
</protein>
<evidence type="ECO:0000256" key="10">
    <source>
        <dbReference type="ARBA" id="ARBA00023014"/>
    </source>
</evidence>
<evidence type="ECO:0000256" key="14">
    <source>
        <dbReference type="ARBA" id="ARBA00048792"/>
    </source>
</evidence>
<name>A0A840UIV5_9FIRM</name>
<keyword evidence="10" id="KW-0411">Iron-sulfur</keyword>
<dbReference type="InterPro" id="IPR017900">
    <property type="entry name" value="4Fe4S_Fe_S_CS"/>
</dbReference>
<keyword evidence="6" id="KW-0288">FMN</keyword>
<organism evidence="19 20">
    <name type="scientific">Pectinatus brassicae</name>
    <dbReference type="NCBI Taxonomy" id="862415"/>
    <lineage>
        <taxon>Bacteria</taxon>
        <taxon>Bacillati</taxon>
        <taxon>Bacillota</taxon>
        <taxon>Negativicutes</taxon>
        <taxon>Selenomonadales</taxon>
        <taxon>Selenomonadaceae</taxon>
        <taxon>Pectinatus</taxon>
    </lineage>
</organism>
<dbReference type="AlphaFoldDB" id="A0A840UIV5"/>
<dbReference type="Gene3D" id="3.30.70.20">
    <property type="match status" value="1"/>
</dbReference>
<accession>A0A840UIV5</accession>
<keyword evidence="7" id="KW-0479">Metal-binding</keyword>
<dbReference type="GO" id="GO:0051536">
    <property type="term" value="F:iron-sulfur cluster binding"/>
    <property type="evidence" value="ECO:0007669"/>
    <property type="project" value="UniProtKB-KW"/>
</dbReference>
<feature type="domain" description="4Fe-4S ferredoxin-type" evidence="18">
    <location>
        <begin position="335"/>
        <end position="367"/>
    </location>
</feature>
<dbReference type="PANTHER" id="PTHR43073">
    <property type="entry name" value="DIHYDROPYRIMIDINE DEHYDROGENASE [NADP(+)]"/>
    <property type="match status" value="1"/>
</dbReference>
<evidence type="ECO:0000256" key="15">
    <source>
        <dbReference type="ARBA" id="ARBA00049578"/>
    </source>
</evidence>
<dbReference type="Proteomes" id="UP000559117">
    <property type="component" value="Unassembled WGS sequence"/>
</dbReference>
<evidence type="ECO:0000256" key="5">
    <source>
        <dbReference type="ARBA" id="ARBA00022630"/>
    </source>
</evidence>
<evidence type="ECO:0000313" key="19">
    <source>
        <dbReference type="EMBL" id="MBB5336909.1"/>
    </source>
</evidence>
<keyword evidence="9" id="KW-0408">Iron</keyword>
<reference evidence="19 20" key="1">
    <citation type="submission" date="2020-08" db="EMBL/GenBank/DDBJ databases">
        <title>Genomic Encyclopedia of Type Strains, Phase IV (KMG-IV): sequencing the most valuable type-strain genomes for metagenomic binning, comparative biology and taxonomic classification.</title>
        <authorList>
            <person name="Goeker M."/>
        </authorList>
    </citation>
    <scope>NUCLEOTIDE SEQUENCE [LARGE SCALE GENOMIC DNA]</scope>
    <source>
        <strain evidence="19 20">DSM 24661</strain>
    </source>
</reference>
<feature type="domain" description="4Fe-4S ferredoxin-type" evidence="18">
    <location>
        <begin position="369"/>
        <end position="398"/>
    </location>
</feature>
<dbReference type="Gene3D" id="3.20.20.70">
    <property type="entry name" value="Aldolase class I"/>
    <property type="match status" value="1"/>
</dbReference>
<dbReference type="Pfam" id="PF14697">
    <property type="entry name" value="Fer4_21"/>
    <property type="match status" value="1"/>
</dbReference>
<dbReference type="SUPFAM" id="SSF51395">
    <property type="entry name" value="FMN-linked oxidoreductases"/>
    <property type="match status" value="1"/>
</dbReference>
<evidence type="ECO:0000256" key="6">
    <source>
        <dbReference type="ARBA" id="ARBA00022643"/>
    </source>
</evidence>
<gene>
    <name evidence="19" type="ORF">HNR32_002064</name>
</gene>
<comment type="subunit">
    <text evidence="16">Heterotetramer of 2 PreA and 2 PreT subunits.</text>
</comment>
<dbReference type="GO" id="GO:0004159">
    <property type="term" value="F:dihydropyrimidine dehydrogenase (NAD+) activity"/>
    <property type="evidence" value="ECO:0007669"/>
    <property type="project" value="UniProtKB-EC"/>
</dbReference>
<comment type="cofactor">
    <cofactor evidence="1">
        <name>FMN</name>
        <dbReference type="ChEBI" id="CHEBI:58210"/>
    </cofactor>
</comment>
<dbReference type="PROSITE" id="PS00198">
    <property type="entry name" value="4FE4S_FER_1"/>
    <property type="match status" value="1"/>
</dbReference>
<comment type="similarity">
    <text evidence="3">Belongs to the dihydroorotate dehydrogenase family. Type 1 subfamily.</text>
</comment>